<dbReference type="SUPFAM" id="SSF52499">
    <property type="entry name" value="Isochorismatase-like hydrolases"/>
    <property type="match status" value="1"/>
</dbReference>
<evidence type="ECO:0000256" key="1">
    <source>
        <dbReference type="ARBA" id="ARBA00022801"/>
    </source>
</evidence>
<evidence type="ECO:0000259" key="2">
    <source>
        <dbReference type="Pfam" id="PF00857"/>
    </source>
</evidence>
<dbReference type="EMBL" id="VSZQ01000036">
    <property type="protein sequence ID" value="TYR64904.1"/>
    <property type="molecule type" value="Genomic_DNA"/>
</dbReference>
<evidence type="ECO:0000313" key="4">
    <source>
        <dbReference type="Proteomes" id="UP000323242"/>
    </source>
</evidence>
<dbReference type="PANTHER" id="PTHR43540">
    <property type="entry name" value="PEROXYUREIDOACRYLATE/UREIDOACRYLATE AMIDOHYDROLASE-RELATED"/>
    <property type="match status" value="1"/>
</dbReference>
<dbReference type="Pfam" id="PF00857">
    <property type="entry name" value="Isochorismatase"/>
    <property type="match status" value="1"/>
</dbReference>
<feature type="domain" description="Isochorismatase-like" evidence="2">
    <location>
        <begin position="17"/>
        <end position="147"/>
    </location>
</feature>
<organism evidence="3 4">
    <name type="scientific">Streptomyces parvus</name>
    <dbReference type="NCBI Taxonomy" id="66428"/>
    <lineage>
        <taxon>Bacteria</taxon>
        <taxon>Bacillati</taxon>
        <taxon>Actinomycetota</taxon>
        <taxon>Actinomycetes</taxon>
        <taxon>Kitasatosporales</taxon>
        <taxon>Streptomycetaceae</taxon>
        <taxon>Streptomyces</taxon>
    </lineage>
</organism>
<name>A0A5D4JJ30_9ACTN</name>
<dbReference type="InterPro" id="IPR000868">
    <property type="entry name" value="Isochorismatase-like_dom"/>
</dbReference>
<evidence type="ECO:0000313" key="3">
    <source>
        <dbReference type="EMBL" id="TYR64904.1"/>
    </source>
</evidence>
<gene>
    <name evidence="3" type="ORF">FY004_09235</name>
</gene>
<accession>A0A5D4JJ30</accession>
<dbReference type="AlphaFoldDB" id="A0A5D4JJ30"/>
<dbReference type="InterPro" id="IPR036380">
    <property type="entry name" value="Isochorismatase-like_sf"/>
</dbReference>
<dbReference type="Proteomes" id="UP000323242">
    <property type="component" value="Unassembled WGS sequence"/>
</dbReference>
<comment type="caution">
    <text evidence="3">The sequence shown here is derived from an EMBL/GenBank/DDBJ whole genome shotgun (WGS) entry which is preliminary data.</text>
</comment>
<protein>
    <submittedName>
        <fullName evidence="3">Isochorismatase family protein</fullName>
    </submittedName>
</protein>
<dbReference type="Gene3D" id="3.40.50.850">
    <property type="entry name" value="Isochorismatase-like"/>
    <property type="match status" value="1"/>
</dbReference>
<dbReference type="PANTHER" id="PTHR43540:SF1">
    <property type="entry name" value="ISOCHORISMATASE HYDROLASE"/>
    <property type="match status" value="1"/>
</dbReference>
<keyword evidence="1" id="KW-0378">Hydrolase</keyword>
<dbReference type="GO" id="GO:0016787">
    <property type="term" value="F:hydrolase activity"/>
    <property type="evidence" value="ECO:0007669"/>
    <property type="project" value="UniProtKB-KW"/>
</dbReference>
<sequence>MGTAPAVTASGANPTPALLVIDMQNTLVAMAHRASATVAAIAGLQARARAAGAPVVFAQQEDEELEPGTDGWRIVSGLAPAAGDTVVPKAAPDSFLGTELDAVLRARGVTEAVVTGFATEICVESTARRALSLGYDVVLVADGHTTSVRPAAPGRYAAPEASVAHHNEIYRNLRFPGRRVRVLPAAEVDFGHGSPSYGRGAPAGEDRRTQR</sequence>
<keyword evidence="4" id="KW-1185">Reference proteome</keyword>
<dbReference type="InterPro" id="IPR050272">
    <property type="entry name" value="Isochorismatase-like_hydrls"/>
</dbReference>
<reference evidence="3 4" key="1">
    <citation type="submission" date="2019-08" db="EMBL/GenBank/DDBJ databases">
        <title>Draft genome for granaticin producer strain Streptomyces parvus C05.</title>
        <authorList>
            <person name="Gonzalez-Pimentel J.L."/>
        </authorList>
    </citation>
    <scope>NUCLEOTIDE SEQUENCE [LARGE SCALE GENOMIC DNA]</scope>
    <source>
        <strain evidence="3 4">C05</strain>
    </source>
</reference>
<proteinExistence type="predicted"/>